<evidence type="ECO:0000259" key="10">
    <source>
        <dbReference type="PROSITE" id="PS50929"/>
    </source>
</evidence>
<dbReference type="Pfam" id="PF06472">
    <property type="entry name" value="ABC_membrane_2"/>
    <property type="match status" value="1"/>
</dbReference>
<dbReference type="AlphaFoldDB" id="A0A1W0XC43"/>
<evidence type="ECO:0000313" key="12">
    <source>
        <dbReference type="Proteomes" id="UP000192578"/>
    </source>
</evidence>
<feature type="domain" description="ABC transmembrane type-1" evidence="10">
    <location>
        <begin position="39"/>
        <end position="328"/>
    </location>
</feature>
<protein>
    <submittedName>
        <fullName evidence="11">ATP-binding cassette sub-family D member 4</fullName>
    </submittedName>
</protein>
<evidence type="ECO:0000256" key="5">
    <source>
        <dbReference type="ARBA" id="ARBA00022840"/>
    </source>
</evidence>
<dbReference type="Gene3D" id="3.40.50.300">
    <property type="entry name" value="P-loop containing nucleotide triphosphate hydrolases"/>
    <property type="match status" value="1"/>
</dbReference>
<dbReference type="GO" id="GO:0007031">
    <property type="term" value="P:peroxisome organization"/>
    <property type="evidence" value="ECO:0007669"/>
    <property type="project" value="TreeGrafter"/>
</dbReference>
<keyword evidence="6 8" id="KW-1133">Transmembrane helix</keyword>
<dbReference type="GO" id="GO:0005524">
    <property type="term" value="F:ATP binding"/>
    <property type="evidence" value="ECO:0007669"/>
    <property type="project" value="UniProtKB-KW"/>
</dbReference>
<dbReference type="GO" id="GO:0140359">
    <property type="term" value="F:ABC-type transporter activity"/>
    <property type="evidence" value="ECO:0007669"/>
    <property type="project" value="InterPro"/>
</dbReference>
<reference evidence="12" key="1">
    <citation type="submission" date="2017-01" db="EMBL/GenBank/DDBJ databases">
        <title>Comparative genomics of anhydrobiosis in the tardigrade Hypsibius dujardini.</title>
        <authorList>
            <person name="Yoshida Y."/>
            <person name="Koutsovoulos G."/>
            <person name="Laetsch D."/>
            <person name="Stevens L."/>
            <person name="Kumar S."/>
            <person name="Horikawa D."/>
            <person name="Ishino K."/>
            <person name="Komine S."/>
            <person name="Tomita M."/>
            <person name="Blaxter M."/>
            <person name="Arakawa K."/>
        </authorList>
    </citation>
    <scope>NUCLEOTIDE SEQUENCE [LARGE SCALE GENOMIC DNA]</scope>
    <source>
        <strain evidence="12">Z151</strain>
    </source>
</reference>
<dbReference type="InterPro" id="IPR017871">
    <property type="entry name" value="ABC_transporter-like_CS"/>
</dbReference>
<dbReference type="PANTHER" id="PTHR11384">
    <property type="entry name" value="ATP-BINDING CASSETTE, SUB-FAMILY D MEMBER"/>
    <property type="match status" value="1"/>
</dbReference>
<dbReference type="GO" id="GO:0005778">
    <property type="term" value="C:peroxisomal membrane"/>
    <property type="evidence" value="ECO:0007669"/>
    <property type="project" value="TreeGrafter"/>
</dbReference>
<evidence type="ECO:0000256" key="4">
    <source>
        <dbReference type="ARBA" id="ARBA00022741"/>
    </source>
</evidence>
<dbReference type="SMART" id="SM00382">
    <property type="entry name" value="AAA"/>
    <property type="match status" value="1"/>
</dbReference>
<evidence type="ECO:0000256" key="1">
    <source>
        <dbReference type="ARBA" id="ARBA00008575"/>
    </source>
</evidence>
<evidence type="ECO:0000256" key="2">
    <source>
        <dbReference type="ARBA" id="ARBA00022448"/>
    </source>
</evidence>
<feature type="transmembrane region" description="Helical" evidence="8">
    <location>
        <begin position="297"/>
        <end position="317"/>
    </location>
</feature>
<keyword evidence="12" id="KW-1185">Reference proteome</keyword>
<keyword evidence="2" id="KW-0813">Transport</keyword>
<dbReference type="PROSITE" id="PS00211">
    <property type="entry name" value="ABC_TRANSPORTER_1"/>
    <property type="match status" value="1"/>
</dbReference>
<feature type="domain" description="ABC transporter" evidence="9">
    <location>
        <begin position="378"/>
        <end position="612"/>
    </location>
</feature>
<dbReference type="PROSITE" id="PS50929">
    <property type="entry name" value="ABC_TM1F"/>
    <property type="match status" value="1"/>
</dbReference>
<dbReference type="GO" id="GO:0015910">
    <property type="term" value="P:long-chain fatty acid import into peroxisome"/>
    <property type="evidence" value="ECO:0007669"/>
    <property type="project" value="TreeGrafter"/>
</dbReference>
<dbReference type="Gene3D" id="1.20.1560.10">
    <property type="entry name" value="ABC transporter type 1, transmembrane domain"/>
    <property type="match status" value="1"/>
</dbReference>
<feature type="transmembrane region" description="Helical" evidence="8">
    <location>
        <begin position="36"/>
        <end position="63"/>
    </location>
</feature>
<keyword evidence="3 8" id="KW-0812">Transmembrane</keyword>
<dbReference type="EMBL" id="MTYJ01000004">
    <property type="protein sequence ID" value="OQV25024.1"/>
    <property type="molecule type" value="Genomic_DNA"/>
</dbReference>
<comment type="caution">
    <text evidence="11">The sequence shown here is derived from an EMBL/GenBank/DDBJ whole genome shotgun (WGS) entry which is preliminary data.</text>
</comment>
<dbReference type="OrthoDB" id="422637at2759"/>
<evidence type="ECO:0000256" key="3">
    <source>
        <dbReference type="ARBA" id="ARBA00022692"/>
    </source>
</evidence>
<dbReference type="InterPro" id="IPR003593">
    <property type="entry name" value="AAA+_ATPase"/>
</dbReference>
<evidence type="ECO:0000256" key="7">
    <source>
        <dbReference type="ARBA" id="ARBA00023136"/>
    </source>
</evidence>
<dbReference type="CDD" id="cd03223">
    <property type="entry name" value="ABCD_peroxisomal_ALDP"/>
    <property type="match status" value="1"/>
</dbReference>
<keyword evidence="5 11" id="KW-0067">ATP-binding</keyword>
<evidence type="ECO:0000259" key="9">
    <source>
        <dbReference type="PROSITE" id="PS50893"/>
    </source>
</evidence>
<dbReference type="InterPro" id="IPR036640">
    <property type="entry name" value="ABC1_TM_sf"/>
</dbReference>
<organism evidence="11 12">
    <name type="scientific">Hypsibius exemplaris</name>
    <name type="common">Freshwater tardigrade</name>
    <dbReference type="NCBI Taxonomy" id="2072580"/>
    <lineage>
        <taxon>Eukaryota</taxon>
        <taxon>Metazoa</taxon>
        <taxon>Ecdysozoa</taxon>
        <taxon>Tardigrada</taxon>
        <taxon>Eutardigrada</taxon>
        <taxon>Parachela</taxon>
        <taxon>Hypsibioidea</taxon>
        <taxon>Hypsibiidae</taxon>
        <taxon>Hypsibius</taxon>
    </lineage>
</organism>
<dbReference type="Proteomes" id="UP000192578">
    <property type="component" value="Unassembled WGS sequence"/>
</dbReference>
<comment type="similarity">
    <text evidence="1">Belongs to the ABC transporter superfamily. ABCD family. Peroxisomal fatty acyl CoA transporter (TC 3.A.1.203) subfamily.</text>
</comment>
<dbReference type="GO" id="GO:0016887">
    <property type="term" value="F:ATP hydrolysis activity"/>
    <property type="evidence" value="ECO:0007669"/>
    <property type="project" value="InterPro"/>
</dbReference>
<dbReference type="PANTHER" id="PTHR11384:SF59">
    <property type="entry name" value="LYSOSOMAL COBALAMIN TRANSPORTER ABCD4"/>
    <property type="match status" value="1"/>
</dbReference>
<evidence type="ECO:0000256" key="8">
    <source>
        <dbReference type="SAM" id="Phobius"/>
    </source>
</evidence>
<dbReference type="GO" id="GO:0005324">
    <property type="term" value="F:long-chain fatty acid transmembrane transporter activity"/>
    <property type="evidence" value="ECO:0007669"/>
    <property type="project" value="TreeGrafter"/>
</dbReference>
<dbReference type="SUPFAM" id="SSF90123">
    <property type="entry name" value="ABC transporter transmembrane region"/>
    <property type="match status" value="1"/>
</dbReference>
<dbReference type="GO" id="GO:0006635">
    <property type="term" value="P:fatty acid beta-oxidation"/>
    <property type="evidence" value="ECO:0007669"/>
    <property type="project" value="TreeGrafter"/>
</dbReference>
<name>A0A1W0XC43_HYPEX</name>
<sequence>MTDTTRSKVGFDRLLLTRFRCIFPILFPRLCARTSLLFFLLLTLGILYEFLAYQMGIVPSRFYSDLGKKDRDGFYSTFLEASLYIVAIAIAISAKQYISSFLYICWRKLLVKRLHNLYFLDKAYYILNVLDKHIDNPDQRITQDVDKMCAKLSINTAVIIIAPFKIGYYSYQSFTTTTYIGPLSIFAYFLVGTVISKLIMSPVISYVVKQERREGDFRFKHMQIRSNAESLAFHDFSSDLEKRRLNGRLHSLLAVQLTLANMRLGLNFFLNFYNYFGGILSHLILSIPIFAGSYDYLTAADLSALISANAFVSIYLISSFTELVSLSSDFTEIFGTAHRIGELLEKLSDRNDAVTIHTEGGGNDGDTQLLSVEPDVLFQLKHVTLTPPGSPHHILVRDLDLTVRRHESILIFGPSSCGKSSVLRLLAGLWPVRDGVVERQLGIPVAPSDALFLPQKSYFTDGSLWQQVAFPLETDGILGAEEAAKIKECLVLSGSEKILERVSSIDEEVDWAWCDVLSPGEQQRLVFARLFYHRPKIAFLDEGTSAVSMTAEEELYRGCHELRITLVSVGHRTTLRKYHDKILELDGEGGWQLRELSEKEADSSTAMEKSDHRDP</sequence>
<dbReference type="InterPro" id="IPR050835">
    <property type="entry name" value="ABC_transporter_sub-D"/>
</dbReference>
<feature type="transmembrane region" description="Helical" evidence="8">
    <location>
        <begin position="183"/>
        <end position="208"/>
    </location>
</feature>
<dbReference type="InterPro" id="IPR003439">
    <property type="entry name" value="ABC_transporter-like_ATP-bd"/>
</dbReference>
<dbReference type="InterPro" id="IPR027417">
    <property type="entry name" value="P-loop_NTPase"/>
</dbReference>
<feature type="transmembrane region" description="Helical" evidence="8">
    <location>
        <begin position="152"/>
        <end position="171"/>
    </location>
</feature>
<dbReference type="SUPFAM" id="SSF52540">
    <property type="entry name" value="P-loop containing nucleoside triphosphate hydrolases"/>
    <property type="match status" value="1"/>
</dbReference>
<dbReference type="Pfam" id="PF00005">
    <property type="entry name" value="ABC_tran"/>
    <property type="match status" value="1"/>
</dbReference>
<accession>A0A1W0XC43</accession>
<dbReference type="InterPro" id="IPR011527">
    <property type="entry name" value="ABC1_TM_dom"/>
</dbReference>
<dbReference type="PROSITE" id="PS50893">
    <property type="entry name" value="ABC_TRANSPORTER_2"/>
    <property type="match status" value="1"/>
</dbReference>
<feature type="transmembrane region" description="Helical" evidence="8">
    <location>
        <begin position="83"/>
        <end position="106"/>
    </location>
</feature>
<keyword evidence="7 8" id="KW-0472">Membrane</keyword>
<keyword evidence="4" id="KW-0547">Nucleotide-binding</keyword>
<gene>
    <name evidence="11" type="ORF">BV898_01231</name>
</gene>
<evidence type="ECO:0000313" key="11">
    <source>
        <dbReference type="EMBL" id="OQV25024.1"/>
    </source>
</evidence>
<evidence type="ECO:0000256" key="6">
    <source>
        <dbReference type="ARBA" id="ARBA00022989"/>
    </source>
</evidence>
<dbReference type="GO" id="GO:0042760">
    <property type="term" value="P:very long-chain fatty acid catabolic process"/>
    <property type="evidence" value="ECO:0007669"/>
    <property type="project" value="TreeGrafter"/>
</dbReference>
<feature type="transmembrane region" description="Helical" evidence="8">
    <location>
        <begin position="272"/>
        <end position="291"/>
    </location>
</feature>
<proteinExistence type="inferred from homology"/>